<sequence>MMRENQAREVLCRMGDLLYRRGLVHGSSGNLSVRLDDGWLVTPTNSSLGTLDPATISRLDAEGRHVGGDPPSKEAFLHTCVYDVRPDAGAIVHTHSTHSVAVSCLDHKPGAPVIPPLTAYYVMRVGDLALVPYYRPGDQRLALAVRDVAVKHAAVLLANHGPVIAGKTLNDALYALEELEETAKLHFLLHGHHTRPLTPEQVAELGVVFKS</sequence>
<organism evidence="13 14">
    <name type="scientific">Skermanella aerolata</name>
    <dbReference type="NCBI Taxonomy" id="393310"/>
    <lineage>
        <taxon>Bacteria</taxon>
        <taxon>Pseudomonadati</taxon>
        <taxon>Pseudomonadota</taxon>
        <taxon>Alphaproteobacteria</taxon>
        <taxon>Rhodospirillales</taxon>
        <taxon>Azospirillaceae</taxon>
        <taxon>Skermanella</taxon>
    </lineage>
</organism>
<keyword evidence="6" id="KW-0119">Carbohydrate metabolism</keyword>
<comment type="cofactor">
    <cofactor evidence="1">
        <name>Zn(2+)</name>
        <dbReference type="ChEBI" id="CHEBI:29105"/>
    </cofactor>
</comment>
<dbReference type="EC" id="4.1.1.104" evidence="8"/>
<dbReference type="RefSeq" id="WP_084721236.1">
    <property type="nucleotide sequence ID" value="NZ_BJYZ01000026.1"/>
</dbReference>
<dbReference type="GO" id="GO:0019323">
    <property type="term" value="P:pentose catabolic process"/>
    <property type="evidence" value="ECO:0007669"/>
    <property type="project" value="InterPro"/>
</dbReference>
<comment type="catalytic activity">
    <reaction evidence="10">
        <text>3-dehydro-4-O-phospho-D-erythronate + H(+) = dihydroxyacetone phosphate + CO2</text>
        <dbReference type="Rhea" id="RHEA:52416"/>
        <dbReference type="ChEBI" id="CHEBI:15378"/>
        <dbReference type="ChEBI" id="CHEBI:16526"/>
        <dbReference type="ChEBI" id="CHEBI:57642"/>
        <dbReference type="ChEBI" id="CHEBI:136593"/>
        <dbReference type="EC" id="4.1.1.104"/>
    </reaction>
</comment>
<dbReference type="SUPFAM" id="SSF53639">
    <property type="entry name" value="AraD/HMP-PK domain-like"/>
    <property type="match status" value="1"/>
</dbReference>
<dbReference type="InterPro" id="IPR050197">
    <property type="entry name" value="Aldolase_class_II_sugar_metab"/>
</dbReference>
<evidence type="ECO:0000259" key="12">
    <source>
        <dbReference type="SMART" id="SM01007"/>
    </source>
</evidence>
<evidence type="ECO:0000256" key="9">
    <source>
        <dbReference type="ARBA" id="ARBA00044803"/>
    </source>
</evidence>
<dbReference type="GO" id="GO:0016832">
    <property type="term" value="F:aldehyde-lyase activity"/>
    <property type="evidence" value="ECO:0007669"/>
    <property type="project" value="InterPro"/>
</dbReference>
<evidence type="ECO:0000256" key="11">
    <source>
        <dbReference type="ARBA" id="ARBA00048603"/>
    </source>
</evidence>
<evidence type="ECO:0000313" key="13">
    <source>
        <dbReference type="EMBL" id="GEO41229.1"/>
    </source>
</evidence>
<evidence type="ECO:0000256" key="1">
    <source>
        <dbReference type="ARBA" id="ARBA00001947"/>
    </source>
</evidence>
<feature type="domain" description="Class II aldolase/adducin N-terminal" evidence="12">
    <location>
        <begin position="9"/>
        <end position="187"/>
    </location>
</feature>
<dbReference type="Proteomes" id="UP000321523">
    <property type="component" value="Unassembled WGS sequence"/>
</dbReference>
<comment type="similarity">
    <text evidence="2">Belongs to the aldolase class II family. AraD/FucA subfamily.</text>
</comment>
<comment type="caution">
    <text evidence="13">The sequence shown here is derived from an EMBL/GenBank/DDBJ whole genome shotgun (WGS) entry which is preliminary data.</text>
</comment>
<dbReference type="InterPro" id="IPR036409">
    <property type="entry name" value="Aldolase_II/adducin_N_sf"/>
</dbReference>
<dbReference type="Gene3D" id="3.40.225.10">
    <property type="entry name" value="Class II aldolase/adducin N-terminal domain"/>
    <property type="match status" value="1"/>
</dbReference>
<keyword evidence="4" id="KW-0862">Zinc</keyword>
<dbReference type="AlphaFoldDB" id="A0A512DXN7"/>
<evidence type="ECO:0000256" key="3">
    <source>
        <dbReference type="ARBA" id="ARBA00022723"/>
    </source>
</evidence>
<dbReference type="NCBIfam" id="NF006000">
    <property type="entry name" value="PRK08130.1"/>
    <property type="match status" value="1"/>
</dbReference>
<evidence type="ECO:0000313" key="14">
    <source>
        <dbReference type="Proteomes" id="UP000321523"/>
    </source>
</evidence>
<evidence type="ECO:0000256" key="7">
    <source>
        <dbReference type="ARBA" id="ARBA00044745"/>
    </source>
</evidence>
<proteinExistence type="inferred from homology"/>
<evidence type="ECO:0000256" key="6">
    <source>
        <dbReference type="ARBA" id="ARBA00023277"/>
    </source>
</evidence>
<evidence type="ECO:0000256" key="4">
    <source>
        <dbReference type="ARBA" id="ARBA00022833"/>
    </source>
</evidence>
<dbReference type="SMART" id="SM01007">
    <property type="entry name" value="Aldolase_II"/>
    <property type="match status" value="1"/>
</dbReference>
<gene>
    <name evidence="13" type="ORF">SAE02_53770</name>
</gene>
<accession>A0A512DXN7</accession>
<comment type="function">
    <text evidence="7">Catalyzes the decarboxylation of 3-oxo-tetronate 4-phosphate to dihydroxyacetone phosphate (DHAP) and CO(2).</text>
</comment>
<dbReference type="InterPro" id="IPR001303">
    <property type="entry name" value="Aldolase_II/adducin_N"/>
</dbReference>
<dbReference type="EMBL" id="BJYZ01000026">
    <property type="protein sequence ID" value="GEO41229.1"/>
    <property type="molecule type" value="Genomic_DNA"/>
</dbReference>
<comment type="catalytic activity">
    <reaction evidence="11">
        <text>3-dehydro-4-O-phospho-L-erythronate + H(+) = dihydroxyacetone phosphate + CO2</text>
        <dbReference type="Rhea" id="RHEA:52404"/>
        <dbReference type="ChEBI" id="CHEBI:15378"/>
        <dbReference type="ChEBI" id="CHEBI:16526"/>
        <dbReference type="ChEBI" id="CHEBI:57642"/>
        <dbReference type="ChEBI" id="CHEBI:136592"/>
        <dbReference type="EC" id="4.1.1.104"/>
    </reaction>
</comment>
<evidence type="ECO:0000256" key="5">
    <source>
        <dbReference type="ARBA" id="ARBA00023239"/>
    </source>
</evidence>
<keyword evidence="5" id="KW-0456">Lyase</keyword>
<evidence type="ECO:0000256" key="2">
    <source>
        <dbReference type="ARBA" id="ARBA00010037"/>
    </source>
</evidence>
<evidence type="ECO:0000256" key="8">
    <source>
        <dbReference type="ARBA" id="ARBA00044772"/>
    </source>
</evidence>
<dbReference type="Pfam" id="PF00596">
    <property type="entry name" value="Aldolase_II"/>
    <property type="match status" value="1"/>
</dbReference>
<dbReference type="GO" id="GO:0046872">
    <property type="term" value="F:metal ion binding"/>
    <property type="evidence" value="ECO:0007669"/>
    <property type="project" value="UniProtKB-KW"/>
</dbReference>
<name>A0A512DXN7_9PROT</name>
<keyword evidence="14" id="KW-1185">Reference proteome</keyword>
<evidence type="ECO:0000256" key="10">
    <source>
        <dbReference type="ARBA" id="ARBA00047520"/>
    </source>
</evidence>
<dbReference type="PANTHER" id="PTHR22789">
    <property type="entry name" value="FUCULOSE PHOSPHATE ALDOLASE"/>
    <property type="match status" value="1"/>
</dbReference>
<dbReference type="NCBIfam" id="NF043034">
    <property type="entry name" value="OxoTetrPhDc"/>
    <property type="match status" value="1"/>
</dbReference>
<dbReference type="PANTHER" id="PTHR22789:SF0">
    <property type="entry name" value="3-OXO-TETRONATE 4-PHOSPHATE DECARBOXYLASE-RELATED"/>
    <property type="match status" value="1"/>
</dbReference>
<dbReference type="FunFam" id="3.40.225.10:FF:000008">
    <property type="entry name" value="Sugar aldolase"/>
    <property type="match status" value="1"/>
</dbReference>
<dbReference type="InterPro" id="IPR050013">
    <property type="entry name" value="OtnC"/>
</dbReference>
<protein>
    <recommendedName>
        <fullName evidence="9">3-oxo-tetronate 4-phosphate decarboxylase</fullName>
        <ecNumber evidence="8">4.1.1.104</ecNumber>
    </recommendedName>
</protein>
<keyword evidence="3" id="KW-0479">Metal-binding</keyword>
<reference evidence="13 14" key="1">
    <citation type="submission" date="2019-07" db="EMBL/GenBank/DDBJ databases">
        <title>Whole genome shotgun sequence of Skermanella aerolata NBRC 106429.</title>
        <authorList>
            <person name="Hosoyama A."/>
            <person name="Uohara A."/>
            <person name="Ohji S."/>
            <person name="Ichikawa N."/>
        </authorList>
    </citation>
    <scope>NUCLEOTIDE SEQUENCE [LARGE SCALE GENOMIC DNA]</scope>
    <source>
        <strain evidence="13 14">NBRC 106429</strain>
    </source>
</reference>
<dbReference type="GO" id="GO:0005829">
    <property type="term" value="C:cytosol"/>
    <property type="evidence" value="ECO:0007669"/>
    <property type="project" value="TreeGrafter"/>
</dbReference>